<sequence length="311" mass="33201">MTDETPATTGPVPTLSDGTTSPDAPTISEAAPLAGVRVVSVALNVPGPVAVRRLQDLGAQVTTVLPPAGDPLEQYSRTWFAELHRGQEVCTLDLKAEDPRRRLDELLDEADVLVTSSRPSALRRLGLDFDTLRQRYPRLVQIDIVGHPGTAADVAGHDLTYEAVEGLLRPPSLPVTLAADLSGAERVVSEALVALRLRDASGRGCRREIALSDTAHDFAAPARHGLTVPDAFLGGGNPAYAVYPAATGWVAVAALEPHFLTRTLDVLGIENDAAAYAEVFSTRPAEQWEEWAREHDVPLVALRNAGTQTGH</sequence>
<comment type="caution">
    <text evidence="2">The sequence shown here is derived from an EMBL/GenBank/DDBJ whole genome shotgun (WGS) entry which is preliminary data.</text>
</comment>
<dbReference type="InterPro" id="IPR044855">
    <property type="entry name" value="CoA-Trfase_III_dom3_sf"/>
</dbReference>
<dbReference type="eggNOG" id="COG1804">
    <property type="taxonomic scope" value="Bacteria"/>
</dbReference>
<evidence type="ECO:0000313" key="3">
    <source>
        <dbReference type="Proteomes" id="UP000004367"/>
    </source>
</evidence>
<protein>
    <recommendedName>
        <fullName evidence="4">CaiB/BaiF family protein</fullName>
    </recommendedName>
</protein>
<name>H5UMI3_9MICO</name>
<dbReference type="Proteomes" id="UP000004367">
    <property type="component" value="Unassembled WGS sequence"/>
</dbReference>
<proteinExistence type="predicted"/>
<dbReference type="Gene3D" id="3.30.1540.10">
    <property type="entry name" value="formyl-coa transferase, domain 3"/>
    <property type="match status" value="1"/>
</dbReference>
<dbReference type="InterPro" id="IPR003673">
    <property type="entry name" value="CoA-Trfase_fam_III"/>
</dbReference>
<dbReference type="Gene3D" id="3.40.50.10540">
    <property type="entry name" value="Crotonobetainyl-coa:carnitine coa-transferase, domain 1"/>
    <property type="match status" value="1"/>
</dbReference>
<dbReference type="RefSeq" id="WP_009760502.1">
    <property type="nucleotide sequence ID" value="NZ_BAFE01000001.1"/>
</dbReference>
<dbReference type="AlphaFoldDB" id="H5UMI3"/>
<evidence type="ECO:0008006" key="4">
    <source>
        <dbReference type="Google" id="ProtNLM"/>
    </source>
</evidence>
<dbReference type="STRING" id="1089455.MOPEL_001_00590"/>
<gene>
    <name evidence="2" type="ORF">MOPEL_001_00590</name>
</gene>
<accession>H5UMI3</accession>
<evidence type="ECO:0000313" key="2">
    <source>
        <dbReference type="EMBL" id="GAB46941.1"/>
    </source>
</evidence>
<keyword evidence="3" id="KW-1185">Reference proteome</keyword>
<evidence type="ECO:0000256" key="1">
    <source>
        <dbReference type="SAM" id="MobiDB-lite"/>
    </source>
</evidence>
<dbReference type="Pfam" id="PF02515">
    <property type="entry name" value="CoA_transf_3"/>
    <property type="match status" value="1"/>
</dbReference>
<dbReference type="SUPFAM" id="SSF89796">
    <property type="entry name" value="CoA-transferase family III (CaiB/BaiF)"/>
    <property type="match status" value="1"/>
</dbReference>
<dbReference type="EMBL" id="BAFE01000001">
    <property type="protein sequence ID" value="GAB46941.1"/>
    <property type="molecule type" value="Genomic_DNA"/>
</dbReference>
<dbReference type="InterPro" id="IPR050509">
    <property type="entry name" value="CoA-transferase_III"/>
</dbReference>
<dbReference type="PANTHER" id="PTHR48228:SF5">
    <property type="entry name" value="ALPHA-METHYLACYL-COA RACEMASE"/>
    <property type="match status" value="1"/>
</dbReference>
<organism evidence="2 3">
    <name type="scientific">Mobilicoccus pelagius NBRC 104925</name>
    <dbReference type="NCBI Taxonomy" id="1089455"/>
    <lineage>
        <taxon>Bacteria</taxon>
        <taxon>Bacillati</taxon>
        <taxon>Actinomycetota</taxon>
        <taxon>Actinomycetes</taxon>
        <taxon>Micrococcales</taxon>
        <taxon>Dermatophilaceae</taxon>
        <taxon>Mobilicoccus</taxon>
    </lineage>
</organism>
<feature type="region of interest" description="Disordered" evidence="1">
    <location>
        <begin position="1"/>
        <end position="27"/>
    </location>
</feature>
<reference evidence="2 3" key="1">
    <citation type="submission" date="2012-02" db="EMBL/GenBank/DDBJ databases">
        <title>Whole genome shotgun sequence of Mobilicoccus pelagius NBRC 104925.</title>
        <authorList>
            <person name="Yoshida Y."/>
            <person name="Hosoyama A."/>
            <person name="Tsuchikane K."/>
            <person name="Katsumata H."/>
            <person name="Yamazaki S."/>
            <person name="Fujita N."/>
        </authorList>
    </citation>
    <scope>NUCLEOTIDE SEQUENCE [LARGE SCALE GENOMIC DNA]</scope>
    <source>
        <strain evidence="2 3">NBRC 104925</strain>
    </source>
</reference>
<dbReference type="GO" id="GO:0003824">
    <property type="term" value="F:catalytic activity"/>
    <property type="evidence" value="ECO:0007669"/>
    <property type="project" value="InterPro"/>
</dbReference>
<dbReference type="InterPro" id="IPR023606">
    <property type="entry name" value="CoA-Trfase_III_dom_1_sf"/>
</dbReference>
<dbReference type="PANTHER" id="PTHR48228">
    <property type="entry name" value="SUCCINYL-COA--D-CITRAMALATE COA-TRANSFERASE"/>
    <property type="match status" value="1"/>
</dbReference>